<evidence type="ECO:0000313" key="21">
    <source>
        <dbReference type="Proteomes" id="UP000326759"/>
    </source>
</evidence>
<evidence type="ECO:0000256" key="8">
    <source>
        <dbReference type="ARBA" id="ARBA00022622"/>
    </source>
</evidence>
<dbReference type="InterPro" id="IPR027268">
    <property type="entry name" value="Peptidase_M4/M1_CTD_sf"/>
</dbReference>
<gene>
    <name evidence="20" type="primary">ANPEP_1</name>
    <name evidence="20" type="ORF">Anas_09418</name>
</gene>
<comment type="similarity">
    <text evidence="4">Belongs to the peptidase M1 family.</text>
</comment>
<keyword evidence="8" id="KW-0449">Lipoprotein</keyword>
<dbReference type="GO" id="GO:0006508">
    <property type="term" value="P:proteolysis"/>
    <property type="evidence" value="ECO:0007669"/>
    <property type="project" value="UniProtKB-KW"/>
</dbReference>
<dbReference type="GO" id="GO:0042277">
    <property type="term" value="F:peptide binding"/>
    <property type="evidence" value="ECO:0007669"/>
    <property type="project" value="TreeGrafter"/>
</dbReference>
<dbReference type="FunFam" id="2.60.40.1910:FF:000008">
    <property type="entry name" value="Aminopeptidase"/>
    <property type="match status" value="1"/>
</dbReference>
<dbReference type="GO" id="GO:0005615">
    <property type="term" value="C:extracellular space"/>
    <property type="evidence" value="ECO:0007669"/>
    <property type="project" value="TreeGrafter"/>
</dbReference>
<comment type="cofactor">
    <cofactor evidence="2">
        <name>Zn(2+)</name>
        <dbReference type="ChEBI" id="CHEBI:29105"/>
    </cofactor>
</comment>
<evidence type="ECO:0000256" key="14">
    <source>
        <dbReference type="ARBA" id="ARBA00023049"/>
    </source>
</evidence>
<evidence type="ECO:0000256" key="1">
    <source>
        <dbReference type="ARBA" id="ARBA00000098"/>
    </source>
</evidence>
<feature type="domain" description="ERAP1-like C-terminal" evidence="19">
    <location>
        <begin position="233"/>
        <end position="478"/>
    </location>
</feature>
<dbReference type="Proteomes" id="UP000326759">
    <property type="component" value="Unassembled WGS sequence"/>
</dbReference>
<dbReference type="OrthoDB" id="6376456at2759"/>
<dbReference type="Pfam" id="PF01433">
    <property type="entry name" value="Peptidase_M1"/>
    <property type="match status" value="2"/>
</dbReference>
<dbReference type="SUPFAM" id="SSF55486">
    <property type="entry name" value="Metalloproteases ('zincins'), catalytic domain"/>
    <property type="match status" value="1"/>
</dbReference>
<keyword evidence="20" id="KW-0031">Aminopeptidase</keyword>
<keyword evidence="17" id="KW-0325">Glycoprotein</keyword>
<evidence type="ECO:0000259" key="19">
    <source>
        <dbReference type="Pfam" id="PF11838"/>
    </source>
</evidence>
<keyword evidence="13" id="KW-0862">Zinc</keyword>
<dbReference type="Pfam" id="PF11838">
    <property type="entry name" value="ERAP1_C"/>
    <property type="match status" value="1"/>
</dbReference>
<evidence type="ECO:0000313" key="20">
    <source>
        <dbReference type="EMBL" id="KAB7497104.1"/>
    </source>
</evidence>
<evidence type="ECO:0000256" key="9">
    <source>
        <dbReference type="ARBA" id="ARBA00022670"/>
    </source>
</evidence>
<feature type="domain" description="Peptidase M1 membrane alanine aminopeptidase" evidence="18">
    <location>
        <begin position="3"/>
        <end position="48"/>
    </location>
</feature>
<dbReference type="EMBL" id="SEYY01020695">
    <property type="protein sequence ID" value="KAB7497104.1"/>
    <property type="molecule type" value="Genomic_DNA"/>
</dbReference>
<keyword evidence="14" id="KW-0482">Metalloprotease</keyword>
<evidence type="ECO:0000256" key="15">
    <source>
        <dbReference type="ARBA" id="ARBA00023136"/>
    </source>
</evidence>
<keyword evidence="9" id="KW-0645">Protease</keyword>
<evidence type="ECO:0000256" key="16">
    <source>
        <dbReference type="ARBA" id="ARBA00023157"/>
    </source>
</evidence>
<dbReference type="GO" id="GO:0043171">
    <property type="term" value="P:peptide catabolic process"/>
    <property type="evidence" value="ECO:0007669"/>
    <property type="project" value="TreeGrafter"/>
</dbReference>
<keyword evidence="8" id="KW-0336">GPI-anchor</keyword>
<dbReference type="InterPro" id="IPR001930">
    <property type="entry name" value="Peptidase_M1"/>
</dbReference>
<comment type="catalytic activity">
    <reaction evidence="1">
        <text>Release of an N-terminal amino acid, Xaa-|-Yaa- from a peptide, amide or arylamide. Xaa is preferably Ala, but may be most amino acids including Pro (slow action). When a terminal hydrophobic residue is followed by a prolyl residue, the two may be released as an intact Xaa-Pro dipeptide.</text>
        <dbReference type="EC" id="3.4.11.2"/>
    </reaction>
</comment>
<keyword evidence="12" id="KW-0378">Hydrolase</keyword>
<dbReference type="PANTHER" id="PTHR11533">
    <property type="entry name" value="PROTEASE M1 ZINC METALLOPROTEASE"/>
    <property type="match status" value="1"/>
</dbReference>
<keyword evidence="10" id="KW-0479">Metal-binding</keyword>
<evidence type="ECO:0000259" key="18">
    <source>
        <dbReference type="Pfam" id="PF01433"/>
    </source>
</evidence>
<evidence type="ECO:0000256" key="5">
    <source>
        <dbReference type="ARBA" id="ARBA00012564"/>
    </source>
</evidence>
<evidence type="ECO:0000256" key="7">
    <source>
        <dbReference type="ARBA" id="ARBA00022475"/>
    </source>
</evidence>
<dbReference type="PRINTS" id="PR00756">
    <property type="entry name" value="ALADIPTASE"/>
</dbReference>
<dbReference type="GO" id="GO:0070006">
    <property type="term" value="F:metalloaminopeptidase activity"/>
    <property type="evidence" value="ECO:0007669"/>
    <property type="project" value="TreeGrafter"/>
</dbReference>
<keyword evidence="21" id="KW-1185">Reference proteome</keyword>
<keyword evidence="7" id="KW-1003">Cell membrane</keyword>
<name>A0A5N5SSE2_9CRUS</name>
<reference evidence="20 21" key="1">
    <citation type="journal article" date="2019" name="PLoS Biol.">
        <title>Sex chromosomes control vertical transmission of feminizing Wolbachia symbionts in an isopod.</title>
        <authorList>
            <person name="Becking T."/>
            <person name="Chebbi M.A."/>
            <person name="Giraud I."/>
            <person name="Moumen B."/>
            <person name="Laverre T."/>
            <person name="Caubet Y."/>
            <person name="Peccoud J."/>
            <person name="Gilbert C."/>
            <person name="Cordaux R."/>
        </authorList>
    </citation>
    <scope>NUCLEOTIDE SEQUENCE [LARGE SCALE GENOMIC DNA]</scope>
    <source>
        <strain evidence="20">ANa2</strain>
        <tissue evidence="20">Whole body excluding digestive tract and cuticle</tissue>
    </source>
</reference>
<evidence type="ECO:0000256" key="10">
    <source>
        <dbReference type="ARBA" id="ARBA00022723"/>
    </source>
</evidence>
<dbReference type="FunFam" id="1.25.50.20:FF:000001">
    <property type="entry name" value="Aminopeptidase"/>
    <property type="match status" value="1"/>
</dbReference>
<dbReference type="GO" id="GO:0005737">
    <property type="term" value="C:cytoplasm"/>
    <property type="evidence" value="ECO:0007669"/>
    <property type="project" value="TreeGrafter"/>
</dbReference>
<feature type="domain" description="Peptidase M1 membrane alanine aminopeptidase" evidence="18">
    <location>
        <begin position="87"/>
        <end position="151"/>
    </location>
</feature>
<evidence type="ECO:0000256" key="11">
    <source>
        <dbReference type="ARBA" id="ARBA00022729"/>
    </source>
</evidence>
<evidence type="ECO:0000256" key="4">
    <source>
        <dbReference type="ARBA" id="ARBA00010136"/>
    </source>
</evidence>
<dbReference type="InterPro" id="IPR014782">
    <property type="entry name" value="Peptidase_M1_dom"/>
</dbReference>
<dbReference type="Gene3D" id="2.60.40.1910">
    <property type="match status" value="1"/>
</dbReference>
<sequence length="529" mass="61381">MNAARTIVHELAHQWFGNLVTPEWWTELWLNEGFASYMEYIGLNAWLSLASTLYFRNFFKSMYGVADFINNIRGCSVSSELCSAPCGSSVIRMMSSFLTENTFRKGLSKYLTEKAFKNAVQDDLWHHLTQQAHEDKTLDKDKTVKEIMDTWTLQMGFPVLNVTNNKNGKATLTQERFLLSKNASSSNTKDSYRWWIPITFASRENPNFNVTNPKLWMSPKESTKTIEIPKDGWVIFNNKQTGVYRVNYDDRNWEMIIDQLLIDHTVIDPINRAQIIDDAMTLAQAGLLPYETAFKLLSYLKKETEYVPWGTALDSLKYIKRMFQHTGGYGALREFSLSLILPIFEKLEFEEKENDNVLDKIKRVEILSRVCSLGYKPCVNLSVDLYKAWMENPDLSKISPNFKKFVFCIAIREGGFDEWKFSWDRYEKSNDGAEKNLLLNALGCSKKSWILNEYLNRGIKEGKGIRKQDSASVFKSLKDFLKKNKDGLLPAERAAQQALEKAENNLKWMDNYYQVILDWLNNNNFRNNI</sequence>
<organism evidence="20 21">
    <name type="scientific">Armadillidium nasatum</name>
    <dbReference type="NCBI Taxonomy" id="96803"/>
    <lineage>
        <taxon>Eukaryota</taxon>
        <taxon>Metazoa</taxon>
        <taxon>Ecdysozoa</taxon>
        <taxon>Arthropoda</taxon>
        <taxon>Crustacea</taxon>
        <taxon>Multicrustacea</taxon>
        <taxon>Malacostraca</taxon>
        <taxon>Eumalacostraca</taxon>
        <taxon>Peracarida</taxon>
        <taxon>Isopoda</taxon>
        <taxon>Oniscidea</taxon>
        <taxon>Crinocheta</taxon>
        <taxon>Armadillidiidae</taxon>
        <taxon>Armadillidium</taxon>
    </lineage>
</organism>
<evidence type="ECO:0000256" key="6">
    <source>
        <dbReference type="ARBA" id="ARBA00015611"/>
    </source>
</evidence>
<evidence type="ECO:0000256" key="13">
    <source>
        <dbReference type="ARBA" id="ARBA00022833"/>
    </source>
</evidence>
<dbReference type="GO" id="GO:0005886">
    <property type="term" value="C:plasma membrane"/>
    <property type="evidence" value="ECO:0007669"/>
    <property type="project" value="UniProtKB-SubCell"/>
</dbReference>
<evidence type="ECO:0000256" key="3">
    <source>
        <dbReference type="ARBA" id="ARBA00004609"/>
    </source>
</evidence>
<dbReference type="AlphaFoldDB" id="A0A5N5SSE2"/>
<protein>
    <recommendedName>
        <fullName evidence="6">Aminopeptidase N</fullName>
        <ecNumber evidence="5">3.4.11.2</ecNumber>
    </recommendedName>
</protein>
<accession>A0A5N5SSE2</accession>
<dbReference type="GO" id="GO:0008270">
    <property type="term" value="F:zinc ion binding"/>
    <property type="evidence" value="ECO:0007669"/>
    <property type="project" value="InterPro"/>
</dbReference>
<keyword evidence="16" id="KW-1015">Disulfide bond</keyword>
<proteinExistence type="inferred from homology"/>
<dbReference type="GO" id="GO:0016285">
    <property type="term" value="F:alanyl aminopeptidase activity"/>
    <property type="evidence" value="ECO:0007669"/>
    <property type="project" value="UniProtKB-EC"/>
</dbReference>
<evidence type="ECO:0000256" key="2">
    <source>
        <dbReference type="ARBA" id="ARBA00001947"/>
    </source>
</evidence>
<dbReference type="GO" id="GO:0098552">
    <property type="term" value="C:side of membrane"/>
    <property type="evidence" value="ECO:0007669"/>
    <property type="project" value="UniProtKB-KW"/>
</dbReference>
<dbReference type="Gene3D" id="1.10.390.10">
    <property type="entry name" value="Neutral Protease Domain 2"/>
    <property type="match status" value="1"/>
</dbReference>
<comment type="caution">
    <text evidence="20">The sequence shown here is derived from an EMBL/GenBank/DDBJ whole genome shotgun (WGS) entry which is preliminary data.</text>
</comment>
<evidence type="ECO:0000256" key="17">
    <source>
        <dbReference type="ARBA" id="ARBA00023180"/>
    </source>
</evidence>
<dbReference type="EC" id="3.4.11.2" evidence="5"/>
<evidence type="ECO:0000256" key="12">
    <source>
        <dbReference type="ARBA" id="ARBA00022801"/>
    </source>
</evidence>
<keyword evidence="11" id="KW-0732">Signal</keyword>
<comment type="subcellular location">
    <subcellularLocation>
        <location evidence="3">Cell membrane</location>
        <topology evidence="3">Lipid-anchor</topology>
        <topology evidence="3">GPI-anchor</topology>
    </subcellularLocation>
</comment>
<dbReference type="PANTHER" id="PTHR11533:SF294">
    <property type="entry name" value="THYROTROPIN-RELEASING HORMONE-DEGRADING ECTOENZYME"/>
    <property type="match status" value="1"/>
</dbReference>
<keyword evidence="15" id="KW-0472">Membrane</keyword>
<dbReference type="InterPro" id="IPR024571">
    <property type="entry name" value="ERAP1-like_C_dom"/>
</dbReference>
<dbReference type="InterPro" id="IPR050344">
    <property type="entry name" value="Peptidase_M1_aminopeptidases"/>
</dbReference>
<dbReference type="Gene3D" id="1.25.50.20">
    <property type="match status" value="2"/>
</dbReference>